<evidence type="ECO:0000256" key="3">
    <source>
        <dbReference type="ARBA" id="ARBA00022692"/>
    </source>
</evidence>
<dbReference type="Pfam" id="PF02653">
    <property type="entry name" value="BPD_transp_2"/>
    <property type="match status" value="1"/>
</dbReference>
<name>A0ABW5RC54_9BACL</name>
<feature type="transmembrane region" description="Helical" evidence="6">
    <location>
        <begin position="322"/>
        <end position="344"/>
    </location>
</feature>
<gene>
    <name evidence="7" type="ORF">ACFSUC_13850</name>
</gene>
<evidence type="ECO:0000313" key="7">
    <source>
        <dbReference type="EMBL" id="MFD2672646.1"/>
    </source>
</evidence>
<evidence type="ECO:0000256" key="5">
    <source>
        <dbReference type="ARBA" id="ARBA00023136"/>
    </source>
</evidence>
<evidence type="ECO:0000256" key="6">
    <source>
        <dbReference type="SAM" id="Phobius"/>
    </source>
</evidence>
<feature type="transmembrane region" description="Helical" evidence="6">
    <location>
        <begin position="293"/>
        <end position="310"/>
    </location>
</feature>
<dbReference type="RefSeq" id="WP_379930212.1">
    <property type="nucleotide sequence ID" value="NZ_JBHUMM010000043.1"/>
</dbReference>
<dbReference type="EMBL" id="JBHUMM010000043">
    <property type="protein sequence ID" value="MFD2672646.1"/>
    <property type="molecule type" value="Genomic_DNA"/>
</dbReference>
<evidence type="ECO:0000256" key="4">
    <source>
        <dbReference type="ARBA" id="ARBA00022989"/>
    </source>
</evidence>
<dbReference type="PANTHER" id="PTHR47089">
    <property type="entry name" value="ABC TRANSPORTER, PERMEASE PROTEIN"/>
    <property type="match status" value="1"/>
</dbReference>
<keyword evidence="3 6" id="KW-0812">Transmembrane</keyword>
<feature type="transmembrane region" description="Helical" evidence="6">
    <location>
        <begin position="142"/>
        <end position="160"/>
    </location>
</feature>
<keyword evidence="5 6" id="KW-0472">Membrane</keyword>
<dbReference type="InterPro" id="IPR001851">
    <property type="entry name" value="ABC_transp_permease"/>
</dbReference>
<dbReference type="PANTHER" id="PTHR47089:SF1">
    <property type="entry name" value="GUANOSINE ABC TRANSPORTER PERMEASE PROTEIN NUPP"/>
    <property type="match status" value="1"/>
</dbReference>
<feature type="transmembrane region" description="Helical" evidence="6">
    <location>
        <begin position="12"/>
        <end position="36"/>
    </location>
</feature>
<comment type="caution">
    <text evidence="7">The sequence shown here is derived from an EMBL/GenBank/DDBJ whole genome shotgun (WGS) entry which is preliminary data.</text>
</comment>
<dbReference type="CDD" id="cd06580">
    <property type="entry name" value="TM_PBP1_transp_TpRbsC_like"/>
    <property type="match status" value="1"/>
</dbReference>
<evidence type="ECO:0000256" key="1">
    <source>
        <dbReference type="ARBA" id="ARBA00004651"/>
    </source>
</evidence>
<feature type="transmembrane region" description="Helical" evidence="6">
    <location>
        <begin position="108"/>
        <end position="130"/>
    </location>
</feature>
<feature type="transmembrane region" description="Helical" evidence="6">
    <location>
        <begin position="194"/>
        <end position="212"/>
    </location>
</feature>
<reference evidence="8" key="1">
    <citation type="journal article" date="2019" name="Int. J. Syst. Evol. Microbiol.">
        <title>The Global Catalogue of Microorganisms (GCM) 10K type strain sequencing project: providing services to taxonomists for standard genome sequencing and annotation.</title>
        <authorList>
            <consortium name="The Broad Institute Genomics Platform"/>
            <consortium name="The Broad Institute Genome Sequencing Center for Infectious Disease"/>
            <person name="Wu L."/>
            <person name="Ma J."/>
        </authorList>
    </citation>
    <scope>NUCLEOTIDE SEQUENCE [LARGE SCALE GENOMIC DNA]</scope>
    <source>
        <strain evidence="8">KCTC 33676</strain>
    </source>
</reference>
<comment type="subcellular location">
    <subcellularLocation>
        <location evidence="1">Cell membrane</location>
        <topology evidence="1">Multi-pass membrane protein</topology>
    </subcellularLocation>
</comment>
<organism evidence="7 8">
    <name type="scientific">Marinicrinis sediminis</name>
    <dbReference type="NCBI Taxonomy" id="1652465"/>
    <lineage>
        <taxon>Bacteria</taxon>
        <taxon>Bacillati</taxon>
        <taxon>Bacillota</taxon>
        <taxon>Bacilli</taxon>
        <taxon>Bacillales</taxon>
        <taxon>Paenibacillaceae</taxon>
    </lineage>
</organism>
<evidence type="ECO:0000313" key="8">
    <source>
        <dbReference type="Proteomes" id="UP001597497"/>
    </source>
</evidence>
<accession>A0ABW5RC54</accession>
<feature type="transmembrane region" description="Helical" evidence="6">
    <location>
        <begin position="56"/>
        <end position="77"/>
    </location>
</feature>
<evidence type="ECO:0000256" key="2">
    <source>
        <dbReference type="ARBA" id="ARBA00022475"/>
    </source>
</evidence>
<proteinExistence type="predicted"/>
<protein>
    <submittedName>
        <fullName evidence="7">ABC transporter permease</fullName>
    </submittedName>
</protein>
<dbReference type="Proteomes" id="UP001597497">
    <property type="component" value="Unassembled WGS sequence"/>
</dbReference>
<keyword evidence="2" id="KW-1003">Cell membrane</keyword>
<sequence length="357" mass="38330">MEFVQKRFMKGSTLTPLVAVFLGLLVGAVIMLLGGYDPLLAYRELIQRVVGSTYHLGETAVRITPLILTGLSVAFAFRTGLFNIGAEGQLMVGMTAATFMGIQVSLPWFAHIPLAIGAGGLAGGLWGALAGWLKASRGVNEVIATIMLNWIAIFGSSYVVRSLLLEPGQQRSYYIEESASVLIQPLYEATRARLHWGTVLALLAAFVFYILLWRTRQGYELRAVGHNQHAAEYAGMKVGRNIVKAMFVAGVFAGLAGVFEVLGVFGYQVAGNSSPGYGFDGIAVALLGMNRPFGVILAAILFGVLTYGAGGMEFGADVPPEIIRVVIGSVIFFVAAPGIVQTILKRLRIRRMPKEAN</sequence>
<keyword evidence="4 6" id="KW-1133">Transmembrane helix</keyword>
<keyword evidence="8" id="KW-1185">Reference proteome</keyword>
<feature type="transmembrane region" description="Helical" evidence="6">
    <location>
        <begin position="242"/>
        <end position="259"/>
    </location>
</feature>